<dbReference type="AlphaFoldDB" id="A0A5W2LQW5"/>
<organism evidence="1">
    <name type="scientific">Salmonella enterica subsp. enterica serovar Lattenkamp</name>
    <dbReference type="NCBI Taxonomy" id="2564671"/>
    <lineage>
        <taxon>Bacteria</taxon>
        <taxon>Pseudomonadati</taxon>
        <taxon>Pseudomonadota</taxon>
        <taxon>Gammaproteobacteria</taxon>
        <taxon>Enterobacterales</taxon>
        <taxon>Enterobacteriaceae</taxon>
        <taxon>Salmonella</taxon>
    </lineage>
</organism>
<dbReference type="Proteomes" id="UP000839639">
    <property type="component" value="Unassembled WGS sequence"/>
</dbReference>
<accession>A0A5W2LQW5</accession>
<evidence type="ECO:0000313" key="1">
    <source>
        <dbReference type="EMBL" id="EBW4468276.1"/>
    </source>
</evidence>
<dbReference type="EMBL" id="AAHIJD010000009">
    <property type="protein sequence ID" value="EBW4468276.1"/>
    <property type="molecule type" value="Genomic_DNA"/>
</dbReference>
<reference evidence="2" key="3">
    <citation type="submission" date="2018-07" db="EMBL/GenBank/DDBJ databases">
        <authorList>
            <consortium name="NCBI Pathogen Detection Project"/>
        </authorList>
    </citation>
    <scope>NUCLEOTIDE SEQUENCE</scope>
    <source>
        <strain evidence="2">10-8458</strain>
    </source>
</reference>
<proteinExistence type="predicted"/>
<dbReference type="EMBL" id="DAASNA010000023">
    <property type="protein sequence ID" value="HAE6197040.1"/>
    <property type="molecule type" value="Genomic_DNA"/>
</dbReference>
<protein>
    <submittedName>
        <fullName evidence="1">Uncharacterized protein</fullName>
    </submittedName>
</protein>
<gene>
    <name evidence="1" type="ORF">DPK62_06725</name>
    <name evidence="2" type="ORF">G4I95_004323</name>
</gene>
<reference evidence="1" key="2">
    <citation type="submission" date="2018-06" db="EMBL/GenBank/DDBJ databases">
        <authorList>
            <person name="Ashton P.M."/>
            <person name="Dallman T."/>
            <person name="Nair S."/>
            <person name="De Pinna E."/>
            <person name="Peters T."/>
            <person name="Grant K."/>
        </authorList>
    </citation>
    <scope>NUCLEOTIDE SEQUENCE [LARGE SCALE GENOMIC DNA]</scope>
    <source>
        <strain evidence="1">149361</strain>
    </source>
</reference>
<comment type="caution">
    <text evidence="1">The sequence shown here is derived from an EMBL/GenBank/DDBJ whole genome shotgun (WGS) entry which is preliminary data.</text>
</comment>
<name>A0A5W2LQW5_SALET</name>
<sequence>MVKGMTSGVTKKMDSSVLDQRITRRVRLIFYGGSKSPRDNSAFEFAAKNIKRDYERVYPHNNVIVMFVDAAKTVVDKINEQKTGTIESLDLLFHGTERGLYMYKGASLDPKGGFSGEDIEDNDLNASLYAGRIRKWLGDDKGDEARAVNDIDFTKFSPEGLLLKFMDVNQVMIPIR</sequence>
<reference evidence="2" key="1">
    <citation type="journal article" date="2018" name="Genome Biol.">
        <title>SKESA: strategic k-mer extension for scrupulous assemblies.</title>
        <authorList>
            <person name="Souvorov A."/>
            <person name="Agarwala R."/>
            <person name="Lipman D.J."/>
        </authorList>
    </citation>
    <scope>NUCLEOTIDE SEQUENCE</scope>
    <source>
        <strain evidence="2">10-8458</strain>
    </source>
</reference>
<evidence type="ECO:0000313" key="2">
    <source>
        <dbReference type="EMBL" id="HAE6197040.1"/>
    </source>
</evidence>